<dbReference type="GeneID" id="25282821"/>
<gene>
    <name evidence="2" type="ORF">A1O9_07908</name>
</gene>
<dbReference type="EMBL" id="AMGV01000006">
    <property type="protein sequence ID" value="KEF56327.1"/>
    <property type="molecule type" value="Genomic_DNA"/>
</dbReference>
<dbReference type="InterPro" id="IPR053143">
    <property type="entry name" value="Arylsulfate_ST"/>
</dbReference>
<organism evidence="2 3">
    <name type="scientific">Exophiala aquamarina CBS 119918</name>
    <dbReference type="NCBI Taxonomy" id="1182545"/>
    <lineage>
        <taxon>Eukaryota</taxon>
        <taxon>Fungi</taxon>
        <taxon>Dikarya</taxon>
        <taxon>Ascomycota</taxon>
        <taxon>Pezizomycotina</taxon>
        <taxon>Eurotiomycetes</taxon>
        <taxon>Chaetothyriomycetidae</taxon>
        <taxon>Chaetothyriales</taxon>
        <taxon>Herpotrichiellaceae</taxon>
        <taxon>Exophiala</taxon>
    </lineage>
</organism>
<keyword evidence="3" id="KW-1185">Reference proteome</keyword>
<evidence type="ECO:0008006" key="4">
    <source>
        <dbReference type="Google" id="ProtNLM"/>
    </source>
</evidence>
<dbReference type="AlphaFoldDB" id="A0A072P9C1"/>
<evidence type="ECO:0000256" key="1">
    <source>
        <dbReference type="SAM" id="SignalP"/>
    </source>
</evidence>
<sequence length="512" mass="55162">MASFSLISLYLLQLGSAASIPATPNAIVCAADSRYITNNNSDSTVWPWQTYKSSDAQPPMLQTDRTGEALFDGLLVFDVAPGGPATAAKQISPYIMTDTGDLVWSGPVGPSYNVRVQEYNGARVLTYFSGEGTAGASAVVGHGYGEIVVRDTSYNIIATVCPQFKNFTMETGVTAKCHSDLHESFITSRNTMLVSAYNTTRADLTSVGGPKDGWILDSIAAEVNITTGEVLFQWSPLAHLPINGSHYPLAGQGVNQSIPYDFFHINSIQLVGENYLINSRHYWTTFLVNPQGKILWEINGLDGGDFGELPEGPGETHPGRDIAPDSATGSVITSGPHNQFDRPSTACRRVVQGSFLHLDNGNMFMGYGSDPVMVEYGPLEKGETLAKTRWSATFGYSTLISSYRTYKQVWHATPATNPDLVVLAAEINDQLHCAGNSTYRGYVSWNGATDVTAWMVYAGATNASLKALGRAMKSGFETEFVIPNDAAFVQVGAIENNGNNVVRKSQVVAVGK</sequence>
<comment type="caution">
    <text evidence="2">The sequence shown here is derived from an EMBL/GenBank/DDBJ whole genome shotgun (WGS) entry which is preliminary data.</text>
</comment>
<feature type="signal peptide" evidence="1">
    <location>
        <begin position="1"/>
        <end position="17"/>
    </location>
</feature>
<evidence type="ECO:0000313" key="2">
    <source>
        <dbReference type="EMBL" id="KEF56327.1"/>
    </source>
</evidence>
<dbReference type="RefSeq" id="XP_013258917.1">
    <property type="nucleotide sequence ID" value="XM_013403463.1"/>
</dbReference>
<dbReference type="Pfam" id="PF14269">
    <property type="entry name" value="Arylsulfotran_2"/>
    <property type="match status" value="1"/>
</dbReference>
<dbReference type="PANTHER" id="PTHR35340:SF6">
    <property type="entry name" value="ASST-DOMAIN-CONTAINING PROTEIN"/>
    <property type="match status" value="1"/>
</dbReference>
<reference evidence="2 3" key="1">
    <citation type="submission" date="2013-03" db="EMBL/GenBank/DDBJ databases">
        <title>The Genome Sequence of Exophiala aquamarina CBS 119918.</title>
        <authorList>
            <consortium name="The Broad Institute Genomics Platform"/>
            <person name="Cuomo C."/>
            <person name="de Hoog S."/>
            <person name="Gorbushina A."/>
            <person name="Walker B."/>
            <person name="Young S.K."/>
            <person name="Zeng Q."/>
            <person name="Gargeya S."/>
            <person name="Fitzgerald M."/>
            <person name="Haas B."/>
            <person name="Abouelleil A."/>
            <person name="Allen A.W."/>
            <person name="Alvarado L."/>
            <person name="Arachchi H.M."/>
            <person name="Berlin A.M."/>
            <person name="Chapman S.B."/>
            <person name="Gainer-Dewar J."/>
            <person name="Goldberg J."/>
            <person name="Griggs A."/>
            <person name="Gujja S."/>
            <person name="Hansen M."/>
            <person name="Howarth C."/>
            <person name="Imamovic A."/>
            <person name="Ireland A."/>
            <person name="Larimer J."/>
            <person name="McCowan C."/>
            <person name="Murphy C."/>
            <person name="Pearson M."/>
            <person name="Poon T.W."/>
            <person name="Priest M."/>
            <person name="Roberts A."/>
            <person name="Saif S."/>
            <person name="Shea T."/>
            <person name="Sisk P."/>
            <person name="Sykes S."/>
            <person name="Wortman J."/>
            <person name="Nusbaum C."/>
            <person name="Birren B."/>
        </authorList>
    </citation>
    <scope>NUCLEOTIDE SEQUENCE [LARGE SCALE GENOMIC DNA]</scope>
    <source>
        <strain evidence="2 3">CBS 119918</strain>
    </source>
</reference>
<name>A0A072P9C1_9EURO</name>
<dbReference type="OrthoDB" id="5377172at2759"/>
<protein>
    <recommendedName>
        <fullName evidence="4">Arylsulfotransferase</fullName>
    </recommendedName>
</protein>
<dbReference type="PANTHER" id="PTHR35340">
    <property type="entry name" value="PQQ ENZYME REPEAT PROTEIN-RELATED"/>
    <property type="match status" value="1"/>
</dbReference>
<dbReference type="Proteomes" id="UP000027920">
    <property type="component" value="Unassembled WGS sequence"/>
</dbReference>
<proteinExistence type="predicted"/>
<dbReference type="HOGENOM" id="CLU_018249_2_1_1"/>
<dbReference type="VEuPathDB" id="FungiDB:A1O9_07908"/>
<evidence type="ECO:0000313" key="3">
    <source>
        <dbReference type="Proteomes" id="UP000027920"/>
    </source>
</evidence>
<dbReference type="InterPro" id="IPR039535">
    <property type="entry name" value="ASST-like"/>
</dbReference>
<accession>A0A072P9C1</accession>
<dbReference type="STRING" id="1182545.A0A072P9C1"/>
<keyword evidence="1" id="KW-0732">Signal</keyword>
<feature type="chain" id="PRO_5001681369" description="Arylsulfotransferase" evidence="1">
    <location>
        <begin position="18"/>
        <end position="512"/>
    </location>
</feature>